<dbReference type="AlphaFoldDB" id="A0A6G1KLK7"/>
<evidence type="ECO:0000313" key="3">
    <source>
        <dbReference type="Proteomes" id="UP000799428"/>
    </source>
</evidence>
<dbReference type="Proteomes" id="UP000799428">
    <property type="component" value="Unassembled WGS sequence"/>
</dbReference>
<dbReference type="OrthoDB" id="5953249at2759"/>
<feature type="domain" description="Gfd2/YDR514C-like C-terminal" evidence="1">
    <location>
        <begin position="102"/>
        <end position="283"/>
    </location>
</feature>
<dbReference type="InterPro" id="IPR012337">
    <property type="entry name" value="RNaseH-like_sf"/>
</dbReference>
<dbReference type="PANTHER" id="PTHR28083">
    <property type="entry name" value="GOOD FOR FULL DBP5 ACTIVITY PROTEIN 2"/>
    <property type="match status" value="1"/>
</dbReference>
<proteinExistence type="predicted"/>
<dbReference type="InterPro" id="IPR040151">
    <property type="entry name" value="Gfd2/YDR514C-like"/>
</dbReference>
<dbReference type="Pfam" id="PF21762">
    <property type="entry name" value="DEDDh_C"/>
    <property type="match status" value="1"/>
</dbReference>
<organism evidence="2 3">
    <name type="scientific">Pleomassaria siparia CBS 279.74</name>
    <dbReference type="NCBI Taxonomy" id="1314801"/>
    <lineage>
        <taxon>Eukaryota</taxon>
        <taxon>Fungi</taxon>
        <taxon>Dikarya</taxon>
        <taxon>Ascomycota</taxon>
        <taxon>Pezizomycotina</taxon>
        <taxon>Dothideomycetes</taxon>
        <taxon>Pleosporomycetidae</taxon>
        <taxon>Pleosporales</taxon>
        <taxon>Pleomassariaceae</taxon>
        <taxon>Pleomassaria</taxon>
    </lineage>
</organism>
<protein>
    <recommendedName>
        <fullName evidence="1">Gfd2/YDR514C-like C-terminal domain-containing protein</fullName>
    </recommendedName>
</protein>
<dbReference type="InterPro" id="IPR048519">
    <property type="entry name" value="Gfd2/YDR514C-like_C"/>
</dbReference>
<evidence type="ECO:0000259" key="1">
    <source>
        <dbReference type="Pfam" id="PF21762"/>
    </source>
</evidence>
<sequence>MSFTAVISPCPVHSYIPLSTVCGSRMNRRTSTKTKKIPTATPATQHPYTKLTDMQVPPRTSRSALPIPVFLKMKNYTQAEIVLHFFGQPIPYAPQALEDALFIGLDVEWYESGSGDITEIGISILDARDLDSKKSIWENIENLQAVHARIKSNAHMLNTKKCPGRPDKFHFGETRFVSMEEAPEALKEAFSHRSERGSLRPVIFVGHAVDNDIEQIKDNFGIDLKELGNIVTTIDSQVLAVEAKIEKEGVLISLKNLLKAHGIEEEFLHTGGNDIVYTMIAIVLTASFLVHRQSHASNQAGVARLKEILPQKPQPSWGIGTFCIRCDATTHSVDDCREMMKCDKCAANPEDSHGAHSHSTHKCLAEAERKSAKPDTRGVVVPCEACVMNIDPTRWKRANTHRTEDCFYAKMA</sequence>
<dbReference type="SUPFAM" id="SSF53098">
    <property type="entry name" value="Ribonuclease H-like"/>
    <property type="match status" value="1"/>
</dbReference>
<dbReference type="EMBL" id="MU005765">
    <property type="protein sequence ID" value="KAF2713718.1"/>
    <property type="molecule type" value="Genomic_DNA"/>
</dbReference>
<gene>
    <name evidence="2" type="ORF">K504DRAFT_462216</name>
</gene>
<evidence type="ECO:0000313" key="2">
    <source>
        <dbReference type="EMBL" id="KAF2713718.1"/>
    </source>
</evidence>
<dbReference type="GO" id="GO:0005634">
    <property type="term" value="C:nucleus"/>
    <property type="evidence" value="ECO:0007669"/>
    <property type="project" value="TreeGrafter"/>
</dbReference>
<accession>A0A6G1KLK7</accession>
<name>A0A6G1KLK7_9PLEO</name>
<dbReference type="PANTHER" id="PTHR28083:SF1">
    <property type="entry name" value="GOOD FOR FULL DBP5 ACTIVITY PROTEIN 2"/>
    <property type="match status" value="1"/>
</dbReference>
<keyword evidence="3" id="KW-1185">Reference proteome</keyword>
<reference evidence="2" key="1">
    <citation type="journal article" date="2020" name="Stud. Mycol.">
        <title>101 Dothideomycetes genomes: a test case for predicting lifestyles and emergence of pathogens.</title>
        <authorList>
            <person name="Haridas S."/>
            <person name="Albert R."/>
            <person name="Binder M."/>
            <person name="Bloem J."/>
            <person name="Labutti K."/>
            <person name="Salamov A."/>
            <person name="Andreopoulos B."/>
            <person name="Baker S."/>
            <person name="Barry K."/>
            <person name="Bills G."/>
            <person name="Bluhm B."/>
            <person name="Cannon C."/>
            <person name="Castanera R."/>
            <person name="Culley D."/>
            <person name="Daum C."/>
            <person name="Ezra D."/>
            <person name="Gonzalez J."/>
            <person name="Henrissat B."/>
            <person name="Kuo A."/>
            <person name="Liang C."/>
            <person name="Lipzen A."/>
            <person name="Lutzoni F."/>
            <person name="Magnuson J."/>
            <person name="Mondo S."/>
            <person name="Nolan M."/>
            <person name="Ohm R."/>
            <person name="Pangilinan J."/>
            <person name="Park H.-J."/>
            <person name="Ramirez L."/>
            <person name="Alfaro M."/>
            <person name="Sun H."/>
            <person name="Tritt A."/>
            <person name="Yoshinaga Y."/>
            <person name="Zwiers L.-H."/>
            <person name="Turgeon B."/>
            <person name="Goodwin S."/>
            <person name="Spatafora J."/>
            <person name="Crous P."/>
            <person name="Grigoriev I."/>
        </authorList>
    </citation>
    <scope>NUCLEOTIDE SEQUENCE</scope>
    <source>
        <strain evidence="2">CBS 279.74</strain>
    </source>
</reference>